<keyword evidence="1" id="KW-1133">Transmembrane helix</keyword>
<dbReference type="InterPro" id="IPR029058">
    <property type="entry name" value="AB_hydrolase_fold"/>
</dbReference>
<name>A0AAW2WYX2_9LAMI</name>
<keyword evidence="1" id="KW-0812">Transmembrane</keyword>
<evidence type="ECO:0000313" key="2">
    <source>
        <dbReference type="EMBL" id="KAL0446875.1"/>
    </source>
</evidence>
<comment type="caution">
    <text evidence="2">The sequence shown here is derived from an EMBL/GenBank/DDBJ whole genome shotgun (WGS) entry which is preliminary data.</text>
</comment>
<evidence type="ECO:0000256" key="1">
    <source>
        <dbReference type="SAM" id="Phobius"/>
    </source>
</evidence>
<reference evidence="2" key="2">
    <citation type="journal article" date="2024" name="Plant">
        <title>Genomic evolution and insights into agronomic trait innovations of Sesamum species.</title>
        <authorList>
            <person name="Miao H."/>
            <person name="Wang L."/>
            <person name="Qu L."/>
            <person name="Liu H."/>
            <person name="Sun Y."/>
            <person name="Le M."/>
            <person name="Wang Q."/>
            <person name="Wei S."/>
            <person name="Zheng Y."/>
            <person name="Lin W."/>
            <person name="Duan Y."/>
            <person name="Cao H."/>
            <person name="Xiong S."/>
            <person name="Wang X."/>
            <person name="Wei L."/>
            <person name="Li C."/>
            <person name="Ma Q."/>
            <person name="Ju M."/>
            <person name="Zhao R."/>
            <person name="Li G."/>
            <person name="Mu C."/>
            <person name="Tian Q."/>
            <person name="Mei H."/>
            <person name="Zhang T."/>
            <person name="Gao T."/>
            <person name="Zhang H."/>
        </authorList>
    </citation>
    <scope>NUCLEOTIDE SEQUENCE</scope>
    <source>
        <strain evidence="2">KEN1</strain>
    </source>
</reference>
<dbReference type="SUPFAM" id="SSF53474">
    <property type="entry name" value="alpha/beta-Hydrolases"/>
    <property type="match status" value="1"/>
</dbReference>
<feature type="transmembrane region" description="Helical" evidence="1">
    <location>
        <begin position="21"/>
        <end position="39"/>
    </location>
</feature>
<accession>A0AAW2WYX2</accession>
<dbReference type="EMBL" id="JACGWN010000006">
    <property type="protein sequence ID" value="KAL0446875.1"/>
    <property type="molecule type" value="Genomic_DNA"/>
</dbReference>
<evidence type="ECO:0008006" key="3">
    <source>
        <dbReference type="Google" id="ProtNLM"/>
    </source>
</evidence>
<organism evidence="2">
    <name type="scientific">Sesamum latifolium</name>
    <dbReference type="NCBI Taxonomy" id="2727402"/>
    <lineage>
        <taxon>Eukaryota</taxon>
        <taxon>Viridiplantae</taxon>
        <taxon>Streptophyta</taxon>
        <taxon>Embryophyta</taxon>
        <taxon>Tracheophyta</taxon>
        <taxon>Spermatophyta</taxon>
        <taxon>Magnoliopsida</taxon>
        <taxon>eudicotyledons</taxon>
        <taxon>Gunneridae</taxon>
        <taxon>Pentapetalae</taxon>
        <taxon>asterids</taxon>
        <taxon>lamiids</taxon>
        <taxon>Lamiales</taxon>
        <taxon>Pedaliaceae</taxon>
        <taxon>Sesamum</taxon>
    </lineage>
</organism>
<gene>
    <name evidence="2" type="ORF">Slati_1815400</name>
</gene>
<dbReference type="AlphaFoldDB" id="A0AAW2WYX2"/>
<keyword evidence="1" id="KW-0472">Membrane</keyword>
<sequence>MDKKFSAKAGCQSPVYESKGHCAFAMILVICTFFFEGIAKHIAASGYGVYAIDHPGFGLLKDCMDMSPLSMP</sequence>
<protein>
    <recommendedName>
        <fullName evidence="3">Serine aminopeptidase S33 domain-containing protein</fullName>
    </recommendedName>
</protein>
<reference evidence="2" key="1">
    <citation type="submission" date="2020-06" db="EMBL/GenBank/DDBJ databases">
        <authorList>
            <person name="Li T."/>
            <person name="Hu X."/>
            <person name="Zhang T."/>
            <person name="Song X."/>
            <person name="Zhang H."/>
            <person name="Dai N."/>
            <person name="Sheng W."/>
            <person name="Hou X."/>
            <person name="Wei L."/>
        </authorList>
    </citation>
    <scope>NUCLEOTIDE SEQUENCE</scope>
    <source>
        <strain evidence="2">KEN1</strain>
        <tissue evidence="2">Leaf</tissue>
    </source>
</reference>
<proteinExistence type="predicted"/>